<feature type="domain" description="YhcG N-terminal" evidence="1">
    <location>
        <begin position="25"/>
        <end position="82"/>
    </location>
</feature>
<protein>
    <recommendedName>
        <fullName evidence="1">YhcG N-terminal domain-containing protein</fullName>
    </recommendedName>
</protein>
<dbReference type="Pfam" id="PF17761">
    <property type="entry name" value="DUF1016_N"/>
    <property type="match status" value="1"/>
</dbReference>
<sequence>MFGRLSLVCRGRRHRQRGGASDAGDREIGQHAVAQLPWGPIAGLFDKLIDRDNREWYAAHAVTNGWTRSTLENHIKTHTHQRGFRLQETETFAVEVWEMLLNWRLVVMPPRQRIETTHGYCYFGTGLESLARAVAAGLQWAHPMNTAPEGFDKQAF</sequence>
<evidence type="ECO:0000313" key="3">
    <source>
        <dbReference type="Proteomes" id="UP000464597"/>
    </source>
</evidence>
<organism evidence="2 3">
    <name type="scientific">Rathayibacter festucae</name>
    <dbReference type="NCBI Taxonomy" id="110937"/>
    <lineage>
        <taxon>Bacteria</taxon>
        <taxon>Bacillati</taxon>
        <taxon>Actinomycetota</taxon>
        <taxon>Actinomycetes</taxon>
        <taxon>Micrococcales</taxon>
        <taxon>Microbacteriaceae</taxon>
        <taxon>Rathayibacter</taxon>
    </lineage>
</organism>
<evidence type="ECO:0000259" key="1">
    <source>
        <dbReference type="Pfam" id="PF17761"/>
    </source>
</evidence>
<reference evidence="3" key="1">
    <citation type="submission" date="2019-12" db="EMBL/GenBank/DDBJ databases">
        <title>Complete and draft genome sequences of new strains and members of some known species of the genus Rathayibacter isolated from plants.</title>
        <authorList>
            <person name="Tarlachkov S.V."/>
            <person name="Starodumova I.P."/>
            <person name="Dorofeeva L.V."/>
            <person name="Prisyazhnaya N.V."/>
            <person name="Leyn S."/>
            <person name="Zlamal J."/>
            <person name="Elan M."/>
            <person name="Osterman A.L."/>
            <person name="Nadler S."/>
            <person name="Subbotin S.A."/>
            <person name="Evtushenko L.I."/>
        </authorList>
    </citation>
    <scope>NUCLEOTIDE SEQUENCE [LARGE SCALE GENOMIC DNA]</scope>
    <source>
        <strain evidence="3">VKM Ac-2802</strain>
    </source>
</reference>
<name>A0ABX6H5Q6_9MICO</name>
<dbReference type="InterPro" id="IPR041527">
    <property type="entry name" value="YhcG_N"/>
</dbReference>
<dbReference type="Proteomes" id="UP000464597">
    <property type="component" value="Chromosome"/>
</dbReference>
<keyword evidence="3" id="KW-1185">Reference proteome</keyword>
<dbReference type="EMBL" id="CP047180">
    <property type="protein sequence ID" value="QHC64983.1"/>
    <property type="molecule type" value="Genomic_DNA"/>
</dbReference>
<proteinExistence type="predicted"/>
<evidence type="ECO:0000313" key="2">
    <source>
        <dbReference type="EMBL" id="QHC64983.1"/>
    </source>
</evidence>
<gene>
    <name evidence="2" type="ORF">GSU69_18670</name>
</gene>
<accession>A0ABX6H5Q6</accession>